<name>A0A5C1NHJ0_9GAMM</name>
<dbReference type="PANTHER" id="PTHR46577:SF1">
    <property type="entry name" value="HTH-TYPE TRANSCRIPTIONAL REGULATORY PROTEIN GABR"/>
    <property type="match status" value="1"/>
</dbReference>
<evidence type="ECO:0000256" key="5">
    <source>
        <dbReference type="ARBA" id="ARBA00023163"/>
    </source>
</evidence>
<dbReference type="AlphaFoldDB" id="A0A5C1NHJ0"/>
<dbReference type="GO" id="GO:0030170">
    <property type="term" value="F:pyridoxal phosphate binding"/>
    <property type="evidence" value="ECO:0007669"/>
    <property type="project" value="InterPro"/>
</dbReference>
<dbReference type="Pfam" id="PF00155">
    <property type="entry name" value="Aminotran_1_2"/>
    <property type="match status" value="1"/>
</dbReference>
<dbReference type="InterPro" id="IPR036390">
    <property type="entry name" value="WH_DNA-bd_sf"/>
</dbReference>
<dbReference type="SMART" id="SM00345">
    <property type="entry name" value="HTH_GNTR"/>
    <property type="match status" value="1"/>
</dbReference>
<evidence type="ECO:0000256" key="3">
    <source>
        <dbReference type="ARBA" id="ARBA00023015"/>
    </source>
</evidence>
<keyword evidence="8" id="KW-0032">Aminotransferase</keyword>
<evidence type="ECO:0000313" key="8">
    <source>
        <dbReference type="EMBL" id="QEM82766.1"/>
    </source>
</evidence>
<dbReference type="InterPro" id="IPR036388">
    <property type="entry name" value="WH-like_DNA-bd_sf"/>
</dbReference>
<feature type="region of interest" description="Disordered" evidence="6">
    <location>
        <begin position="1"/>
        <end position="22"/>
    </location>
</feature>
<dbReference type="KEGG" id="hbh:E4T21_15345"/>
<dbReference type="InterPro" id="IPR015422">
    <property type="entry name" value="PyrdxlP-dep_Trfase_small"/>
</dbReference>
<dbReference type="SUPFAM" id="SSF46785">
    <property type="entry name" value="Winged helix' DNA-binding domain"/>
    <property type="match status" value="1"/>
</dbReference>
<keyword evidence="9" id="KW-1185">Reference proteome</keyword>
<dbReference type="InterPro" id="IPR015424">
    <property type="entry name" value="PyrdxlP-dep_Trfase"/>
</dbReference>
<reference evidence="8" key="1">
    <citation type="submission" date="2021-02" db="EMBL/GenBank/DDBJ databases">
        <title>Strain Y2R2, a novel species of the genus Halomonas.</title>
        <authorList>
            <person name="Huang H."/>
        </authorList>
    </citation>
    <scope>NUCLEOTIDE SEQUENCE</scope>
    <source>
        <strain evidence="8">Y2R2</strain>
    </source>
</reference>
<dbReference type="GO" id="GO:0008483">
    <property type="term" value="F:transaminase activity"/>
    <property type="evidence" value="ECO:0007669"/>
    <property type="project" value="UniProtKB-KW"/>
</dbReference>
<dbReference type="Gene3D" id="3.90.1150.10">
    <property type="entry name" value="Aspartate Aminotransferase, domain 1"/>
    <property type="match status" value="1"/>
</dbReference>
<dbReference type="InterPro" id="IPR004839">
    <property type="entry name" value="Aminotransferase_I/II_large"/>
</dbReference>
<evidence type="ECO:0000256" key="6">
    <source>
        <dbReference type="SAM" id="MobiDB-lite"/>
    </source>
</evidence>
<dbReference type="Proteomes" id="UP000324285">
    <property type="component" value="Chromosome"/>
</dbReference>
<dbReference type="GO" id="GO:0003677">
    <property type="term" value="F:DNA binding"/>
    <property type="evidence" value="ECO:0007669"/>
    <property type="project" value="UniProtKB-KW"/>
</dbReference>
<proteinExistence type="inferred from homology"/>
<dbReference type="CDD" id="cd00609">
    <property type="entry name" value="AAT_like"/>
    <property type="match status" value="1"/>
</dbReference>
<organism evidence="8 9">
    <name type="scientific">Halomonas binhaiensis</name>
    <dbReference type="NCBI Taxonomy" id="2562282"/>
    <lineage>
        <taxon>Bacteria</taxon>
        <taxon>Pseudomonadati</taxon>
        <taxon>Pseudomonadota</taxon>
        <taxon>Gammaproteobacteria</taxon>
        <taxon>Oceanospirillales</taxon>
        <taxon>Halomonadaceae</taxon>
        <taxon>Halomonas</taxon>
    </lineage>
</organism>
<sequence>MTIDLKPYLDDPQSGWPQGGTSLSTQPKYLAIARAMSRAIHAGELIPGTRLPTHRQLAEQLGVSVQTVSRAYAQAEKMGLIQARIGSGTWVNALDDNRESAYLRAREPHPETAIIDLSIAHPVCPPSHHLRFRQALSQLSENLHPEVVTANRPIAGLPHQREQASLWLTERLGMPGEADDRVLCNGGAHALMLAVSTVVQHSDLVLTEALTDHGLIALSRTLGFQLRGVPIDERGVIPDALDAACARYKPRAVCLTPTQLNPTGATMDEQRRNEVASVLERHGVWLIEDDVHALLEPTKLTPLSARIPMQSFHITSLTKSTVPGLRVGYLTVPRSQLHHTLPRLRATSWMATPLMFEVAALWIEDGTVEDMASAQRELLAERQILAAQILHPLPKMARPSSLHLWLPLPGGWRADELQQVAEQEGLAITTSTPFMVEQTAAPSCIRVSLGAEPELARLEEGLERLAKLLKDAPPPMMQMVY</sequence>
<gene>
    <name evidence="8" type="ORF">E4T21_15345</name>
</gene>
<dbReference type="PANTHER" id="PTHR46577">
    <property type="entry name" value="HTH-TYPE TRANSCRIPTIONAL REGULATORY PROTEIN GABR"/>
    <property type="match status" value="1"/>
</dbReference>
<dbReference type="InterPro" id="IPR000524">
    <property type="entry name" value="Tscrpt_reg_HTH_GntR"/>
</dbReference>
<accession>A0A5C1NHJ0</accession>
<evidence type="ECO:0000259" key="7">
    <source>
        <dbReference type="PROSITE" id="PS50949"/>
    </source>
</evidence>
<protein>
    <submittedName>
        <fullName evidence="8">PLP-dependent aminotransferase family protein</fullName>
    </submittedName>
</protein>
<keyword evidence="3" id="KW-0805">Transcription regulation</keyword>
<dbReference type="EMBL" id="CP038437">
    <property type="protein sequence ID" value="QEM82766.1"/>
    <property type="molecule type" value="Genomic_DNA"/>
</dbReference>
<dbReference type="Gene3D" id="3.40.640.10">
    <property type="entry name" value="Type I PLP-dependent aspartate aminotransferase-like (Major domain)"/>
    <property type="match status" value="1"/>
</dbReference>
<dbReference type="RefSeq" id="WP_149285889.1">
    <property type="nucleotide sequence ID" value="NZ_CP038437.2"/>
</dbReference>
<keyword evidence="2" id="KW-0663">Pyridoxal phosphate</keyword>
<dbReference type="GO" id="GO:0003700">
    <property type="term" value="F:DNA-binding transcription factor activity"/>
    <property type="evidence" value="ECO:0007669"/>
    <property type="project" value="InterPro"/>
</dbReference>
<dbReference type="InterPro" id="IPR015421">
    <property type="entry name" value="PyrdxlP-dep_Trfase_major"/>
</dbReference>
<evidence type="ECO:0000256" key="2">
    <source>
        <dbReference type="ARBA" id="ARBA00022898"/>
    </source>
</evidence>
<evidence type="ECO:0000313" key="9">
    <source>
        <dbReference type="Proteomes" id="UP000324285"/>
    </source>
</evidence>
<feature type="domain" description="HTH gntR-type" evidence="7">
    <location>
        <begin position="26"/>
        <end position="94"/>
    </location>
</feature>
<keyword evidence="4" id="KW-0238">DNA-binding</keyword>
<dbReference type="Pfam" id="PF00392">
    <property type="entry name" value="GntR"/>
    <property type="match status" value="1"/>
</dbReference>
<keyword evidence="8" id="KW-0808">Transferase</keyword>
<dbReference type="PROSITE" id="PS50949">
    <property type="entry name" value="HTH_GNTR"/>
    <property type="match status" value="1"/>
</dbReference>
<evidence type="ECO:0000256" key="4">
    <source>
        <dbReference type="ARBA" id="ARBA00023125"/>
    </source>
</evidence>
<dbReference type="CDD" id="cd07377">
    <property type="entry name" value="WHTH_GntR"/>
    <property type="match status" value="1"/>
</dbReference>
<dbReference type="InterPro" id="IPR051446">
    <property type="entry name" value="HTH_trans_reg/aminotransferase"/>
</dbReference>
<comment type="similarity">
    <text evidence="1">In the C-terminal section; belongs to the class-I pyridoxal-phosphate-dependent aminotransferase family.</text>
</comment>
<keyword evidence="5" id="KW-0804">Transcription</keyword>
<dbReference type="Gene3D" id="1.10.10.10">
    <property type="entry name" value="Winged helix-like DNA-binding domain superfamily/Winged helix DNA-binding domain"/>
    <property type="match status" value="1"/>
</dbReference>
<evidence type="ECO:0000256" key="1">
    <source>
        <dbReference type="ARBA" id="ARBA00005384"/>
    </source>
</evidence>
<dbReference type="OrthoDB" id="9804020at2"/>
<dbReference type="SUPFAM" id="SSF53383">
    <property type="entry name" value="PLP-dependent transferases"/>
    <property type="match status" value="1"/>
</dbReference>